<dbReference type="NCBIfam" id="TIGR00797">
    <property type="entry name" value="matE"/>
    <property type="match status" value="1"/>
</dbReference>
<dbReference type="PANTHER" id="PTHR43549">
    <property type="entry name" value="MULTIDRUG RESISTANCE PROTEIN YPNP-RELATED"/>
    <property type="match status" value="1"/>
</dbReference>
<feature type="transmembrane region" description="Helical" evidence="8">
    <location>
        <begin position="353"/>
        <end position="374"/>
    </location>
</feature>
<keyword evidence="5 8" id="KW-1133">Transmembrane helix</keyword>
<evidence type="ECO:0000256" key="1">
    <source>
        <dbReference type="ARBA" id="ARBA00004429"/>
    </source>
</evidence>
<accession>A0A840ZG46</accession>
<dbReference type="AlphaFoldDB" id="A0A840ZG46"/>
<evidence type="ECO:0000313" key="9">
    <source>
        <dbReference type="EMBL" id="MBB5756260.1"/>
    </source>
</evidence>
<feature type="region of interest" description="Disordered" evidence="7">
    <location>
        <begin position="1"/>
        <end position="28"/>
    </location>
</feature>
<feature type="transmembrane region" description="Helical" evidence="8">
    <location>
        <begin position="58"/>
        <end position="76"/>
    </location>
</feature>
<organism evidence="9 10">
    <name type="scientific">Methylorubrum rhodinum</name>
    <dbReference type="NCBI Taxonomy" id="29428"/>
    <lineage>
        <taxon>Bacteria</taxon>
        <taxon>Pseudomonadati</taxon>
        <taxon>Pseudomonadota</taxon>
        <taxon>Alphaproteobacteria</taxon>
        <taxon>Hyphomicrobiales</taxon>
        <taxon>Methylobacteriaceae</taxon>
        <taxon>Methylorubrum</taxon>
    </lineage>
</organism>
<comment type="caution">
    <text evidence="9">The sequence shown here is derived from an EMBL/GenBank/DDBJ whole genome shotgun (WGS) entry which is preliminary data.</text>
</comment>
<dbReference type="PIRSF" id="PIRSF006603">
    <property type="entry name" value="DinF"/>
    <property type="match status" value="1"/>
</dbReference>
<keyword evidence="10" id="KW-1185">Reference proteome</keyword>
<reference evidence="9 10" key="1">
    <citation type="submission" date="2020-08" db="EMBL/GenBank/DDBJ databases">
        <title>Genomic Encyclopedia of Type Strains, Phase IV (KMG-IV): sequencing the most valuable type-strain genomes for metagenomic binning, comparative biology and taxonomic classification.</title>
        <authorList>
            <person name="Goeker M."/>
        </authorList>
    </citation>
    <scope>NUCLEOTIDE SEQUENCE [LARGE SCALE GENOMIC DNA]</scope>
    <source>
        <strain evidence="9 10">DSM 2163</strain>
    </source>
</reference>
<gene>
    <name evidence="9" type="ORF">HNR00_000958</name>
</gene>
<dbReference type="Pfam" id="PF01554">
    <property type="entry name" value="MatE"/>
    <property type="match status" value="2"/>
</dbReference>
<dbReference type="Proteomes" id="UP000583454">
    <property type="component" value="Unassembled WGS sequence"/>
</dbReference>
<feature type="transmembrane region" description="Helical" evidence="8">
    <location>
        <begin position="276"/>
        <end position="301"/>
    </location>
</feature>
<dbReference type="InterPro" id="IPR052031">
    <property type="entry name" value="Membrane_Transporter-Flippase"/>
</dbReference>
<evidence type="ECO:0000256" key="6">
    <source>
        <dbReference type="ARBA" id="ARBA00023136"/>
    </source>
</evidence>
<evidence type="ECO:0000256" key="4">
    <source>
        <dbReference type="ARBA" id="ARBA00022692"/>
    </source>
</evidence>
<keyword evidence="6 8" id="KW-0472">Membrane</keyword>
<name>A0A840ZG46_9HYPH</name>
<evidence type="ECO:0000256" key="7">
    <source>
        <dbReference type="SAM" id="MobiDB-lite"/>
    </source>
</evidence>
<keyword evidence="3" id="KW-1003">Cell membrane</keyword>
<sequence length="498" mass="49671">MTRSFTGRDEAGDPVTAPLKASPSGEVVHDRPAMDIRTRRLLDAPILPLMARMAAPNILVMLVQTSVGLIETYFVAALGTDALAGMAIVFPVVMLVQMISAGGIGGGIQSAVARTLGAGRPVPAGLLAWHALGIALGLGLVTTLLALTLGPPLYALMGGSGGSLAAATAYAEVVLGGAVLIWLFNALSAVIRGTGNMGLPAAVTCAGALVLIPLSPALIFGWGPLPALGIAGGGLAFVAYYAVGSAVFAAYLWSGRGVLAPSRRPPRLTWAPSREILRIGALSGIATVTSNVTVIAATAFVGAAGPATVAGYGTGARLEYLLVPLVFGLGSPIAAIVGTALGAGDHARARRAALTGAVVAGLLTEAIGLTAALHPAAWLGLFGSDPAMLASGALYLRIVGPFYGFFGFALALYFAAQGAGRVGWPVAASLLRMGVALGGAWIAAAAVPGPGGTFAALAAGFVAMGLVNAFAFTTGRMFRIEAPRRGALAPAPAGGLGR</sequence>
<evidence type="ECO:0000256" key="3">
    <source>
        <dbReference type="ARBA" id="ARBA00022475"/>
    </source>
</evidence>
<feature type="transmembrane region" description="Helical" evidence="8">
    <location>
        <begin position="228"/>
        <end position="255"/>
    </location>
</feature>
<keyword evidence="2" id="KW-0813">Transport</keyword>
<proteinExistence type="predicted"/>
<dbReference type="InterPro" id="IPR002528">
    <property type="entry name" value="MATE_fam"/>
</dbReference>
<evidence type="ECO:0000256" key="5">
    <source>
        <dbReference type="ARBA" id="ARBA00022989"/>
    </source>
</evidence>
<feature type="compositionally biased region" description="Basic and acidic residues" evidence="7">
    <location>
        <begin position="1"/>
        <end position="11"/>
    </location>
</feature>
<evidence type="ECO:0000256" key="8">
    <source>
        <dbReference type="SAM" id="Phobius"/>
    </source>
</evidence>
<evidence type="ECO:0000256" key="2">
    <source>
        <dbReference type="ARBA" id="ARBA00022448"/>
    </source>
</evidence>
<dbReference type="PANTHER" id="PTHR43549:SF3">
    <property type="entry name" value="MULTIDRUG RESISTANCE PROTEIN YPNP-RELATED"/>
    <property type="match status" value="1"/>
</dbReference>
<comment type="subcellular location">
    <subcellularLocation>
        <location evidence="1">Cell inner membrane</location>
        <topology evidence="1">Multi-pass membrane protein</topology>
    </subcellularLocation>
</comment>
<feature type="transmembrane region" description="Helical" evidence="8">
    <location>
        <begin position="167"/>
        <end position="187"/>
    </location>
</feature>
<feature type="transmembrane region" description="Helical" evidence="8">
    <location>
        <begin position="126"/>
        <end position="147"/>
    </location>
</feature>
<feature type="transmembrane region" description="Helical" evidence="8">
    <location>
        <begin position="82"/>
        <end position="105"/>
    </location>
</feature>
<dbReference type="GO" id="GO:0015297">
    <property type="term" value="F:antiporter activity"/>
    <property type="evidence" value="ECO:0007669"/>
    <property type="project" value="InterPro"/>
</dbReference>
<protein>
    <submittedName>
        <fullName evidence="9">Putative MATE family efflux protein</fullName>
    </submittedName>
</protein>
<dbReference type="GO" id="GO:0042910">
    <property type="term" value="F:xenobiotic transmembrane transporter activity"/>
    <property type="evidence" value="ECO:0007669"/>
    <property type="project" value="InterPro"/>
</dbReference>
<feature type="transmembrane region" description="Helical" evidence="8">
    <location>
        <begin position="394"/>
        <end position="415"/>
    </location>
</feature>
<feature type="transmembrane region" description="Helical" evidence="8">
    <location>
        <begin position="321"/>
        <end position="341"/>
    </location>
</feature>
<dbReference type="InterPro" id="IPR048279">
    <property type="entry name" value="MdtK-like"/>
</dbReference>
<evidence type="ECO:0000313" key="10">
    <source>
        <dbReference type="Proteomes" id="UP000583454"/>
    </source>
</evidence>
<dbReference type="EMBL" id="JACHOP010000003">
    <property type="protein sequence ID" value="MBB5756260.1"/>
    <property type="molecule type" value="Genomic_DNA"/>
</dbReference>
<feature type="transmembrane region" description="Helical" evidence="8">
    <location>
        <begin position="199"/>
        <end position="222"/>
    </location>
</feature>
<keyword evidence="4 8" id="KW-0812">Transmembrane</keyword>
<feature type="transmembrane region" description="Helical" evidence="8">
    <location>
        <begin position="422"/>
        <end position="447"/>
    </location>
</feature>
<dbReference type="GO" id="GO:0005886">
    <property type="term" value="C:plasma membrane"/>
    <property type="evidence" value="ECO:0007669"/>
    <property type="project" value="UniProtKB-SubCell"/>
</dbReference>
<feature type="transmembrane region" description="Helical" evidence="8">
    <location>
        <begin position="453"/>
        <end position="475"/>
    </location>
</feature>